<dbReference type="STRING" id="930991.A0A0D0DWS1"/>
<dbReference type="InterPro" id="IPR004839">
    <property type="entry name" value="Aminotransferase_I/II_large"/>
</dbReference>
<comment type="cofactor">
    <cofactor evidence="1">
        <name>pyridoxal 5'-phosphate</name>
        <dbReference type="ChEBI" id="CHEBI:597326"/>
    </cofactor>
</comment>
<dbReference type="InParanoid" id="A0A0D0DWS1"/>
<dbReference type="AlphaFoldDB" id="A0A0D0DWS1"/>
<sequence>FKGIMIVDEAYIDLTGEGASVLCLVRHYANLCVMQDLSKSFGLAAIRSTSFRSLGVSLAQPPLIQVLANAKAPYDISTPSAHITLAALQPDAIQTMRNKISTLLAPRDRLKESLSKLAHLGVGQIIGGNNANFLVVPILNRGTSAPENVRSIKVHKTLAEEKGADEKCIVVHDRGGEPGCKTKLIQNLGSET</sequence>
<dbReference type="HOGENOM" id="CLU_1418304_0_0_1"/>
<reference evidence="10" key="2">
    <citation type="submission" date="2015-01" db="EMBL/GenBank/DDBJ databases">
        <title>Evolutionary Origins and Diversification of the Mycorrhizal Mutualists.</title>
        <authorList>
            <consortium name="DOE Joint Genome Institute"/>
            <consortium name="Mycorrhizal Genomics Consortium"/>
            <person name="Kohler A."/>
            <person name="Kuo A."/>
            <person name="Nagy L.G."/>
            <person name="Floudas D."/>
            <person name="Copeland A."/>
            <person name="Barry K.W."/>
            <person name="Cichocki N."/>
            <person name="Veneault-Fourrey C."/>
            <person name="LaButti K."/>
            <person name="Lindquist E.A."/>
            <person name="Lipzen A."/>
            <person name="Lundell T."/>
            <person name="Morin E."/>
            <person name="Murat C."/>
            <person name="Riley R."/>
            <person name="Ohm R."/>
            <person name="Sun H."/>
            <person name="Tunlid A."/>
            <person name="Henrissat B."/>
            <person name="Grigoriev I.V."/>
            <person name="Hibbett D.S."/>
            <person name="Martin F."/>
        </authorList>
    </citation>
    <scope>NUCLEOTIDE SEQUENCE [LARGE SCALE GENOMIC DNA]</scope>
    <source>
        <strain evidence="10">Ve08.2h10</strain>
    </source>
</reference>
<comment type="pathway">
    <text evidence="2">Amino-acid biosynthesis; L-histidine biosynthesis; L-histidine from 5-phospho-alpha-D-ribose 1-diphosphate: step 7/9.</text>
</comment>
<evidence type="ECO:0000256" key="6">
    <source>
        <dbReference type="ARBA" id="ARBA00022898"/>
    </source>
</evidence>
<dbReference type="OrthoDB" id="2015537at2759"/>
<evidence type="ECO:0000313" key="9">
    <source>
        <dbReference type="EMBL" id="KIK90614.1"/>
    </source>
</evidence>
<feature type="non-terminal residue" evidence="9">
    <location>
        <position position="1"/>
    </location>
</feature>
<accession>A0A0D0DWS1</accession>
<dbReference type="Gene3D" id="3.90.1150.10">
    <property type="entry name" value="Aspartate Aminotransferase, domain 1"/>
    <property type="match status" value="1"/>
</dbReference>
<evidence type="ECO:0000256" key="3">
    <source>
        <dbReference type="ARBA" id="ARBA00012748"/>
    </source>
</evidence>
<dbReference type="InterPro" id="IPR015421">
    <property type="entry name" value="PyrdxlP-dep_Trfase_major"/>
</dbReference>
<evidence type="ECO:0000256" key="7">
    <source>
        <dbReference type="ARBA" id="ARBA00047481"/>
    </source>
</evidence>
<evidence type="ECO:0000256" key="5">
    <source>
        <dbReference type="ARBA" id="ARBA00022679"/>
    </source>
</evidence>
<dbReference type="PANTHER" id="PTHR42885:SF2">
    <property type="entry name" value="HISTIDINOL-PHOSPHATE AMINOTRANSFERASE"/>
    <property type="match status" value="1"/>
</dbReference>
<keyword evidence="4" id="KW-0032">Aminotransferase</keyword>
<dbReference type="EC" id="2.6.1.9" evidence="3"/>
<feature type="domain" description="Aminotransferase class I/classII large" evidence="8">
    <location>
        <begin position="2"/>
        <end position="150"/>
    </location>
</feature>
<name>A0A0D0DWS1_9AGAM</name>
<evidence type="ECO:0000259" key="8">
    <source>
        <dbReference type="Pfam" id="PF00155"/>
    </source>
</evidence>
<keyword evidence="10" id="KW-1185">Reference proteome</keyword>
<dbReference type="Pfam" id="PF00155">
    <property type="entry name" value="Aminotran_1_2"/>
    <property type="match status" value="1"/>
</dbReference>
<dbReference type="Gene3D" id="3.40.640.10">
    <property type="entry name" value="Type I PLP-dependent aspartate aminotransferase-like (Major domain)"/>
    <property type="match status" value="1"/>
</dbReference>
<dbReference type="GO" id="GO:0030170">
    <property type="term" value="F:pyridoxal phosphate binding"/>
    <property type="evidence" value="ECO:0007669"/>
    <property type="project" value="InterPro"/>
</dbReference>
<comment type="catalytic activity">
    <reaction evidence="7">
        <text>L-histidinol phosphate + 2-oxoglutarate = 3-(imidazol-4-yl)-2-oxopropyl phosphate + L-glutamate</text>
        <dbReference type="Rhea" id="RHEA:23744"/>
        <dbReference type="ChEBI" id="CHEBI:16810"/>
        <dbReference type="ChEBI" id="CHEBI:29985"/>
        <dbReference type="ChEBI" id="CHEBI:57766"/>
        <dbReference type="ChEBI" id="CHEBI:57980"/>
        <dbReference type="EC" id="2.6.1.9"/>
    </reaction>
</comment>
<reference evidence="9 10" key="1">
    <citation type="submission" date="2014-04" db="EMBL/GenBank/DDBJ databases">
        <authorList>
            <consortium name="DOE Joint Genome Institute"/>
            <person name="Kuo A."/>
            <person name="Kohler A."/>
            <person name="Jargeat P."/>
            <person name="Nagy L.G."/>
            <person name="Floudas D."/>
            <person name="Copeland A."/>
            <person name="Barry K.W."/>
            <person name="Cichocki N."/>
            <person name="Veneault-Fourrey C."/>
            <person name="LaButti K."/>
            <person name="Lindquist E.A."/>
            <person name="Lipzen A."/>
            <person name="Lundell T."/>
            <person name="Morin E."/>
            <person name="Murat C."/>
            <person name="Sun H."/>
            <person name="Tunlid A."/>
            <person name="Henrissat B."/>
            <person name="Grigoriev I.V."/>
            <person name="Hibbett D.S."/>
            <person name="Martin F."/>
            <person name="Nordberg H.P."/>
            <person name="Cantor M.N."/>
            <person name="Hua S.X."/>
        </authorList>
    </citation>
    <scope>NUCLEOTIDE SEQUENCE [LARGE SCALE GENOMIC DNA]</scope>
    <source>
        <strain evidence="9 10">Ve08.2h10</strain>
    </source>
</reference>
<evidence type="ECO:0000313" key="10">
    <source>
        <dbReference type="Proteomes" id="UP000054538"/>
    </source>
</evidence>
<dbReference type="Proteomes" id="UP000054538">
    <property type="component" value="Unassembled WGS sequence"/>
</dbReference>
<protein>
    <recommendedName>
        <fullName evidence="3">histidinol-phosphate transaminase</fullName>
        <ecNumber evidence="3">2.6.1.9</ecNumber>
    </recommendedName>
</protein>
<dbReference type="InterPro" id="IPR015422">
    <property type="entry name" value="PyrdxlP-dep_Trfase_small"/>
</dbReference>
<gene>
    <name evidence="9" type="ORF">PAXRUDRAFT_58930</name>
</gene>
<proteinExistence type="predicted"/>
<evidence type="ECO:0000256" key="4">
    <source>
        <dbReference type="ARBA" id="ARBA00022576"/>
    </source>
</evidence>
<organism evidence="9 10">
    <name type="scientific">Paxillus rubicundulus Ve08.2h10</name>
    <dbReference type="NCBI Taxonomy" id="930991"/>
    <lineage>
        <taxon>Eukaryota</taxon>
        <taxon>Fungi</taxon>
        <taxon>Dikarya</taxon>
        <taxon>Basidiomycota</taxon>
        <taxon>Agaricomycotina</taxon>
        <taxon>Agaricomycetes</taxon>
        <taxon>Agaricomycetidae</taxon>
        <taxon>Boletales</taxon>
        <taxon>Paxilineae</taxon>
        <taxon>Paxillaceae</taxon>
        <taxon>Paxillus</taxon>
    </lineage>
</organism>
<dbReference type="GO" id="GO:0004400">
    <property type="term" value="F:histidinol-phosphate transaminase activity"/>
    <property type="evidence" value="ECO:0007669"/>
    <property type="project" value="UniProtKB-EC"/>
</dbReference>
<feature type="non-terminal residue" evidence="9">
    <location>
        <position position="192"/>
    </location>
</feature>
<evidence type="ECO:0000256" key="1">
    <source>
        <dbReference type="ARBA" id="ARBA00001933"/>
    </source>
</evidence>
<dbReference type="PANTHER" id="PTHR42885">
    <property type="entry name" value="HISTIDINOL-PHOSPHATE AMINOTRANSFERASE-RELATED"/>
    <property type="match status" value="1"/>
</dbReference>
<dbReference type="EMBL" id="KN825494">
    <property type="protein sequence ID" value="KIK90614.1"/>
    <property type="molecule type" value="Genomic_DNA"/>
</dbReference>
<dbReference type="InterPro" id="IPR015424">
    <property type="entry name" value="PyrdxlP-dep_Trfase"/>
</dbReference>
<keyword evidence="5" id="KW-0808">Transferase</keyword>
<evidence type="ECO:0000256" key="2">
    <source>
        <dbReference type="ARBA" id="ARBA00005011"/>
    </source>
</evidence>
<dbReference type="SUPFAM" id="SSF53383">
    <property type="entry name" value="PLP-dependent transferases"/>
    <property type="match status" value="1"/>
</dbReference>
<keyword evidence="6" id="KW-0663">Pyridoxal phosphate</keyword>